<dbReference type="GO" id="GO:0005198">
    <property type="term" value="F:structural molecule activity"/>
    <property type="evidence" value="ECO:0007669"/>
    <property type="project" value="InterPro"/>
</dbReference>
<organism evidence="1 2">
    <name type="scientific">Halovenus carboxidivorans</name>
    <dbReference type="NCBI Taxonomy" id="2692199"/>
    <lineage>
        <taxon>Archaea</taxon>
        <taxon>Methanobacteriati</taxon>
        <taxon>Methanobacteriota</taxon>
        <taxon>Stenosarchaea group</taxon>
        <taxon>Halobacteria</taxon>
        <taxon>Halobacteriales</taxon>
        <taxon>Haloarculaceae</taxon>
        <taxon>Halovenus</taxon>
    </lineage>
</organism>
<accession>A0A6B0T3R5</accession>
<evidence type="ECO:0000313" key="2">
    <source>
        <dbReference type="Proteomes" id="UP000466535"/>
    </source>
</evidence>
<dbReference type="EMBL" id="WUUT01000005">
    <property type="protein sequence ID" value="MXR52714.1"/>
    <property type="molecule type" value="Genomic_DNA"/>
</dbReference>
<protein>
    <submittedName>
        <fullName evidence="1">Fla cluster protein FlaF</fullName>
    </submittedName>
</protein>
<dbReference type="Proteomes" id="UP000466535">
    <property type="component" value="Unassembled WGS sequence"/>
</dbReference>
<dbReference type="GO" id="GO:0097588">
    <property type="term" value="P:archaeal or bacterial-type flagellum-dependent cell motility"/>
    <property type="evidence" value="ECO:0007669"/>
    <property type="project" value="InterPro"/>
</dbReference>
<dbReference type="RefSeq" id="WP_159764828.1">
    <property type="nucleotide sequence ID" value="NZ_WUUT01000005.1"/>
</dbReference>
<dbReference type="Pfam" id="PF01917">
    <property type="entry name" value="Flagellin_arch-type"/>
    <property type="match status" value="1"/>
</dbReference>
<sequence length="154" mass="16156">MGFSVSGATALLFVAFLIAFGTFYSATMGAVEQVQEAQVETQEGNVETLNTAINITTAEYNSTQGELTIIANNTGAEPLQPLELSLLVSGNYTGFGQANVSITDSPADELWAPQEQLTLTIGDNDLPATPADGDTAKLVTVNEVAATEQIRVVN</sequence>
<evidence type="ECO:0000313" key="1">
    <source>
        <dbReference type="EMBL" id="MXR52714.1"/>
    </source>
</evidence>
<dbReference type="PANTHER" id="PTHR42200:SF2">
    <property type="entry name" value="ARCHAEAL FLAGELLA-RELATED PROTEIN F"/>
    <property type="match status" value="1"/>
</dbReference>
<gene>
    <name evidence="1" type="ORF">GRX03_14000</name>
</gene>
<dbReference type="PANTHER" id="PTHR42200">
    <property type="entry name" value="ARCHAEAL FLAGELLA-RELATED PROTEIN F-RELATED"/>
    <property type="match status" value="1"/>
</dbReference>
<proteinExistence type="predicted"/>
<dbReference type="InterPro" id="IPR002774">
    <property type="entry name" value="Flagellin_arc-type"/>
</dbReference>
<reference evidence="1 2" key="1">
    <citation type="submission" date="2019-12" db="EMBL/GenBank/DDBJ databases">
        <title>Isolation and characterization of three novel carbon monoxide-oxidizing members of Halobacteria from salione crusts and soils.</title>
        <authorList>
            <person name="Myers M.R."/>
            <person name="King G.M."/>
        </authorList>
    </citation>
    <scope>NUCLEOTIDE SEQUENCE [LARGE SCALE GENOMIC DNA]</scope>
    <source>
        <strain evidence="1 2">WSH3</strain>
    </source>
</reference>
<comment type="caution">
    <text evidence="1">The sequence shown here is derived from an EMBL/GenBank/DDBJ whole genome shotgun (WGS) entry which is preliminary data.</text>
</comment>
<dbReference type="OrthoDB" id="62189at2157"/>
<name>A0A6B0T3R5_9EURY</name>
<dbReference type="AlphaFoldDB" id="A0A6B0T3R5"/>
<keyword evidence="2" id="KW-1185">Reference proteome</keyword>